<dbReference type="EMBL" id="LGTC01000001">
    <property type="protein sequence ID" value="KNY25086.1"/>
    <property type="molecule type" value="Genomic_DNA"/>
</dbReference>
<comment type="caution">
    <text evidence="1">The sequence shown here is derived from an EMBL/GenBank/DDBJ whole genome shotgun (WGS) entry which is preliminary data.</text>
</comment>
<keyword evidence="2" id="KW-1185">Reference proteome</keyword>
<gene>
    <name evidence="1" type="ORF">Bccel_0343</name>
</gene>
<evidence type="ECO:0000313" key="2">
    <source>
        <dbReference type="Proteomes" id="UP000036923"/>
    </source>
</evidence>
<name>A0A0L6JGU7_9FIRM</name>
<dbReference type="RefSeq" id="WP_081927326.1">
    <property type="nucleotide sequence ID" value="NZ_KN050763.1"/>
</dbReference>
<accession>A0A0L6JGU7</accession>
<protein>
    <submittedName>
        <fullName evidence="1">AgrD family protein</fullName>
    </submittedName>
</protein>
<dbReference type="NCBIfam" id="TIGR04223">
    <property type="entry name" value="quorum_AgrD"/>
    <property type="match status" value="1"/>
</dbReference>
<sequence>MKKVLKDVVSNIITGLTSNVASKCWPFAFYQPKAPKALRKSH</sequence>
<evidence type="ECO:0000313" key="1">
    <source>
        <dbReference type="EMBL" id="KNY25086.1"/>
    </source>
</evidence>
<dbReference type="InterPro" id="IPR009229">
    <property type="entry name" value="AgrD"/>
</dbReference>
<organism evidence="1 2">
    <name type="scientific">Pseudobacteroides cellulosolvens ATCC 35603 = DSM 2933</name>
    <dbReference type="NCBI Taxonomy" id="398512"/>
    <lineage>
        <taxon>Bacteria</taxon>
        <taxon>Bacillati</taxon>
        <taxon>Bacillota</taxon>
        <taxon>Clostridia</taxon>
        <taxon>Eubacteriales</taxon>
        <taxon>Oscillospiraceae</taxon>
        <taxon>Pseudobacteroides</taxon>
    </lineage>
</organism>
<dbReference type="Proteomes" id="UP000036923">
    <property type="component" value="Unassembled WGS sequence"/>
</dbReference>
<reference evidence="2" key="1">
    <citation type="submission" date="2015-07" db="EMBL/GenBank/DDBJ databases">
        <title>Near-Complete Genome Sequence of the Cellulolytic Bacterium Bacteroides (Pseudobacteroides) cellulosolvens ATCC 35603.</title>
        <authorList>
            <person name="Dassa B."/>
            <person name="Utturkar S.M."/>
            <person name="Klingeman D.M."/>
            <person name="Hurt R.A."/>
            <person name="Keller M."/>
            <person name="Xu J."/>
            <person name="Reddy Y.H.K."/>
            <person name="Borovok I."/>
            <person name="Grinberg I.R."/>
            <person name="Lamed R."/>
            <person name="Zhivin O."/>
            <person name="Bayer E.A."/>
            <person name="Brown S.D."/>
        </authorList>
    </citation>
    <scope>NUCLEOTIDE SEQUENCE [LARGE SCALE GENOMIC DNA]</scope>
    <source>
        <strain evidence="2">DSM 2933</strain>
    </source>
</reference>
<dbReference type="AlphaFoldDB" id="A0A0L6JGU7"/>
<proteinExistence type="predicted"/>